<keyword evidence="16" id="KW-1185">Reference proteome</keyword>
<evidence type="ECO:0000259" key="14">
    <source>
        <dbReference type="Pfam" id="PF04153"/>
    </source>
</evidence>
<comment type="caution">
    <text evidence="15">The sequence shown here is derived from an EMBL/GenBank/DDBJ whole genome shotgun (WGS) entry which is preliminary data.</text>
</comment>
<dbReference type="Pfam" id="PF04065">
    <property type="entry name" value="Not3"/>
    <property type="match status" value="1"/>
</dbReference>
<evidence type="ECO:0000256" key="11">
    <source>
        <dbReference type="SAM" id="Coils"/>
    </source>
</evidence>
<feature type="region of interest" description="Disordered" evidence="12">
    <location>
        <begin position="323"/>
        <end position="421"/>
    </location>
</feature>
<keyword evidence="5 10" id="KW-0678">Repressor</keyword>
<evidence type="ECO:0008006" key="17">
    <source>
        <dbReference type="Google" id="ProtNLM"/>
    </source>
</evidence>
<dbReference type="Pfam" id="PF04153">
    <property type="entry name" value="NOT2_3_5_C"/>
    <property type="match status" value="1"/>
</dbReference>
<evidence type="ECO:0000256" key="6">
    <source>
        <dbReference type="ARBA" id="ARBA00022553"/>
    </source>
</evidence>
<proteinExistence type="inferred from homology"/>
<evidence type="ECO:0000256" key="5">
    <source>
        <dbReference type="ARBA" id="ARBA00022491"/>
    </source>
</evidence>
<dbReference type="GO" id="GO:2000036">
    <property type="term" value="P:regulation of stem cell population maintenance"/>
    <property type="evidence" value="ECO:0007669"/>
    <property type="project" value="UniProtKB-ARBA"/>
</dbReference>
<comment type="similarity">
    <text evidence="3 10">Belongs to the CNOT2/3/5 family.</text>
</comment>
<evidence type="ECO:0000313" key="16">
    <source>
        <dbReference type="Proteomes" id="UP001175271"/>
    </source>
</evidence>
<feature type="compositionally biased region" description="Basic and acidic residues" evidence="12">
    <location>
        <begin position="162"/>
        <end position="173"/>
    </location>
</feature>
<evidence type="ECO:0000256" key="1">
    <source>
        <dbReference type="ARBA" id="ARBA00004123"/>
    </source>
</evidence>
<dbReference type="PANTHER" id="PTHR23326">
    <property type="entry name" value="CCR4 NOT-RELATED"/>
    <property type="match status" value="1"/>
</dbReference>
<comment type="subcellular location">
    <subcellularLocation>
        <location evidence="2 10">Cytoplasm</location>
    </subcellularLocation>
    <subcellularLocation>
        <location evidence="1 10">Nucleus</location>
    </subcellularLocation>
</comment>
<feature type="region of interest" description="Disordered" evidence="12">
    <location>
        <begin position="145"/>
        <end position="173"/>
    </location>
</feature>
<evidence type="ECO:0000259" key="13">
    <source>
        <dbReference type="Pfam" id="PF04065"/>
    </source>
</evidence>
<evidence type="ECO:0000256" key="9">
    <source>
        <dbReference type="ARBA" id="ARBA00023242"/>
    </source>
</evidence>
<feature type="domain" description="CCR4-Not complex component Not N-terminal" evidence="13">
    <location>
        <begin position="4"/>
        <end position="246"/>
    </location>
</feature>
<gene>
    <name evidence="15" type="ORF">QR680_013871</name>
</gene>
<dbReference type="InterPro" id="IPR007207">
    <property type="entry name" value="Not_N"/>
</dbReference>
<keyword evidence="7 10" id="KW-0805">Transcription regulation</keyword>
<keyword evidence="9 10" id="KW-0539">Nucleus</keyword>
<feature type="compositionally biased region" description="Low complexity" evidence="12">
    <location>
        <begin position="463"/>
        <end position="475"/>
    </location>
</feature>
<feature type="domain" description="NOT2/NOT3/NOT5 C-terminal" evidence="14">
    <location>
        <begin position="541"/>
        <end position="665"/>
    </location>
</feature>
<keyword evidence="4 10" id="KW-0963">Cytoplasm</keyword>
<dbReference type="Proteomes" id="UP001175271">
    <property type="component" value="Unassembled WGS sequence"/>
</dbReference>
<feature type="region of interest" description="Disordered" evidence="12">
    <location>
        <begin position="259"/>
        <end position="306"/>
    </location>
</feature>
<reference evidence="15" key="1">
    <citation type="submission" date="2023-06" db="EMBL/GenBank/DDBJ databases">
        <title>Genomic analysis of the entomopathogenic nematode Steinernema hermaphroditum.</title>
        <authorList>
            <person name="Schwarz E.M."/>
            <person name="Heppert J.K."/>
            <person name="Baniya A."/>
            <person name="Schwartz H.T."/>
            <person name="Tan C.-H."/>
            <person name="Antoshechkin I."/>
            <person name="Sternberg P.W."/>
            <person name="Goodrich-Blair H."/>
            <person name="Dillman A.R."/>
        </authorList>
    </citation>
    <scope>NUCLEOTIDE SEQUENCE</scope>
    <source>
        <strain evidence="15">PS9179</strain>
        <tissue evidence="15">Whole animal</tissue>
    </source>
</reference>
<evidence type="ECO:0000256" key="8">
    <source>
        <dbReference type="ARBA" id="ARBA00023163"/>
    </source>
</evidence>
<dbReference type="InterPro" id="IPR007282">
    <property type="entry name" value="NOT2/3/5_C"/>
</dbReference>
<keyword evidence="8 10" id="KW-0804">Transcription</keyword>
<feature type="compositionally biased region" description="Pro residues" evidence="12">
    <location>
        <begin position="333"/>
        <end position="346"/>
    </location>
</feature>
<evidence type="ECO:0000313" key="15">
    <source>
        <dbReference type="EMBL" id="KAK0418956.1"/>
    </source>
</evidence>
<evidence type="ECO:0000256" key="2">
    <source>
        <dbReference type="ARBA" id="ARBA00004496"/>
    </source>
</evidence>
<dbReference type="GO" id="GO:0006355">
    <property type="term" value="P:regulation of DNA-templated transcription"/>
    <property type="evidence" value="ECO:0007669"/>
    <property type="project" value="InterPro"/>
</dbReference>
<dbReference type="Gene3D" id="2.30.30.1020">
    <property type="entry name" value="CCR4-NOT complex subunit 2/3/5, C-terminal domain"/>
    <property type="match status" value="1"/>
</dbReference>
<feature type="coiled-coil region" evidence="11">
    <location>
        <begin position="41"/>
        <end position="68"/>
    </location>
</feature>
<protein>
    <recommendedName>
        <fullName evidence="17">NOT2/NOT3/NOT5 C-terminal domain-containing protein</fullName>
    </recommendedName>
</protein>
<feature type="compositionally biased region" description="Low complexity" evidence="12">
    <location>
        <begin position="366"/>
        <end position="375"/>
    </location>
</feature>
<feature type="region of interest" description="Disordered" evidence="12">
    <location>
        <begin position="459"/>
        <end position="483"/>
    </location>
</feature>
<evidence type="ECO:0000256" key="7">
    <source>
        <dbReference type="ARBA" id="ARBA00023015"/>
    </source>
</evidence>
<evidence type="ECO:0000256" key="3">
    <source>
        <dbReference type="ARBA" id="ARBA00007682"/>
    </source>
</evidence>
<dbReference type="GO" id="GO:0005634">
    <property type="term" value="C:nucleus"/>
    <property type="evidence" value="ECO:0007669"/>
    <property type="project" value="UniProtKB-SubCell"/>
</dbReference>
<dbReference type="PIRSF" id="PIRSF005290">
    <property type="entry name" value="NOT_su_3_5"/>
    <property type="match status" value="1"/>
</dbReference>
<keyword evidence="6" id="KW-0597">Phosphoprotein</keyword>
<evidence type="ECO:0000256" key="10">
    <source>
        <dbReference type="PIRNR" id="PIRNR005290"/>
    </source>
</evidence>
<evidence type="ECO:0000256" key="12">
    <source>
        <dbReference type="SAM" id="MobiDB-lite"/>
    </source>
</evidence>
<dbReference type="InterPro" id="IPR040168">
    <property type="entry name" value="Not2/3/5"/>
</dbReference>
<dbReference type="GO" id="GO:0000932">
    <property type="term" value="C:P-body"/>
    <property type="evidence" value="ECO:0007669"/>
    <property type="project" value="UniProtKB-UniRule"/>
</dbReference>
<sequence length="671" mass="75697">MAEKRKLLNEIEKCFKKIDEGVEEFEAIMQKMHEANSDNQREKCQDDLKKEIKKLQRLRDQIKGWQNSSEIKDKDKLIQYRKIIEHRMEQFKDIERENKTKPHSKQGLCAEEKLDPREKEKFETNEWLRTQIKHLEEEKDKAEALVETLASSESGGRRKGKKGDNAKNKENDKRIEELKHQIERISFHISNLEVCMRLVDNDTLQSSTVMESLKDAMETYIESFDPDSDMTPTENDPEDIYEEFNLSAFATQLSGLTVGTGEDDKCSVTENGLGSPTPMPKELDESKQRHSSGSSASNRDRPVPSTPLKLANLKQRQFFKLCQASGESSSLSSPPPQTPPPPPPGIPYNCVAAGKVHSDNAPPSVPASTASSEASIPAQTPPASKPSLIAQASSSIPDVPSSSEVFDSPEPSEIEPPKPRAVLRSTTAPAEVLLACVPPSTAPSEAVVPPPALVLPMGSSNAPASSSIPDVPSSSEVFDSREPSEIDQATLRNVLRSTTEPVNNEPKTAHIPSWLGASPLGRAAHQPEQDQCLHMLEHAHQRMPYAMDAEKPRAYLPKMPCMVPNYYPQTPPTNADTMEYYLRLSPETLFFAFYYMEGSRAQLLAAKALKKLSWRFHTKFLMWFQRHEEPKAITDDYEQGTYVYFDYEKWAQRKKESFTFEYRYLEDKDFD</sequence>
<organism evidence="15 16">
    <name type="scientific">Steinernema hermaphroditum</name>
    <dbReference type="NCBI Taxonomy" id="289476"/>
    <lineage>
        <taxon>Eukaryota</taxon>
        <taxon>Metazoa</taxon>
        <taxon>Ecdysozoa</taxon>
        <taxon>Nematoda</taxon>
        <taxon>Chromadorea</taxon>
        <taxon>Rhabditida</taxon>
        <taxon>Tylenchina</taxon>
        <taxon>Panagrolaimomorpha</taxon>
        <taxon>Strongyloidoidea</taxon>
        <taxon>Steinernematidae</taxon>
        <taxon>Steinernema</taxon>
    </lineage>
</organism>
<keyword evidence="11" id="KW-0175">Coiled coil</keyword>
<accession>A0AA39I6Z3</accession>
<dbReference type="GO" id="GO:0030015">
    <property type="term" value="C:CCR4-NOT core complex"/>
    <property type="evidence" value="ECO:0007669"/>
    <property type="project" value="UniProtKB-UniRule"/>
</dbReference>
<dbReference type="AlphaFoldDB" id="A0AA39I6Z3"/>
<name>A0AA39I6Z3_9BILA</name>
<evidence type="ECO:0000256" key="4">
    <source>
        <dbReference type="ARBA" id="ARBA00022490"/>
    </source>
</evidence>
<feature type="compositionally biased region" description="Low complexity" evidence="12">
    <location>
        <begin position="393"/>
        <end position="411"/>
    </location>
</feature>
<dbReference type="InterPro" id="IPR012270">
    <property type="entry name" value="CCR4-NOT_su3/5"/>
</dbReference>
<dbReference type="InterPro" id="IPR038635">
    <property type="entry name" value="CCR4-NOT_su2/3/5_C_sf"/>
</dbReference>
<dbReference type="EMBL" id="JAUCMV010000002">
    <property type="protein sequence ID" value="KAK0418956.1"/>
    <property type="molecule type" value="Genomic_DNA"/>
</dbReference>